<dbReference type="EMBL" id="JAULSV010000004">
    <property type="protein sequence ID" value="KAK0646238.1"/>
    <property type="molecule type" value="Genomic_DNA"/>
</dbReference>
<organism evidence="3 4">
    <name type="scientific">Cercophora newfieldiana</name>
    <dbReference type="NCBI Taxonomy" id="92897"/>
    <lineage>
        <taxon>Eukaryota</taxon>
        <taxon>Fungi</taxon>
        <taxon>Dikarya</taxon>
        <taxon>Ascomycota</taxon>
        <taxon>Pezizomycotina</taxon>
        <taxon>Sordariomycetes</taxon>
        <taxon>Sordariomycetidae</taxon>
        <taxon>Sordariales</taxon>
        <taxon>Lasiosphaeriaceae</taxon>
        <taxon>Cercophora</taxon>
    </lineage>
</organism>
<keyword evidence="2" id="KW-1133">Transmembrane helix</keyword>
<evidence type="ECO:0000313" key="4">
    <source>
        <dbReference type="Proteomes" id="UP001174936"/>
    </source>
</evidence>
<feature type="transmembrane region" description="Helical" evidence="2">
    <location>
        <begin position="468"/>
        <end position="489"/>
    </location>
</feature>
<feature type="region of interest" description="Disordered" evidence="1">
    <location>
        <begin position="209"/>
        <end position="231"/>
    </location>
</feature>
<evidence type="ECO:0000256" key="2">
    <source>
        <dbReference type="SAM" id="Phobius"/>
    </source>
</evidence>
<proteinExistence type="predicted"/>
<gene>
    <name evidence="3" type="ORF">B0T16DRAFT_390708</name>
</gene>
<dbReference type="AlphaFoldDB" id="A0AA40CQY9"/>
<evidence type="ECO:0000256" key="1">
    <source>
        <dbReference type="SAM" id="MobiDB-lite"/>
    </source>
</evidence>
<reference evidence="3" key="1">
    <citation type="submission" date="2023-06" db="EMBL/GenBank/DDBJ databases">
        <title>Genome-scale phylogeny and comparative genomics of the fungal order Sordariales.</title>
        <authorList>
            <consortium name="Lawrence Berkeley National Laboratory"/>
            <person name="Hensen N."/>
            <person name="Bonometti L."/>
            <person name="Westerberg I."/>
            <person name="Brannstrom I.O."/>
            <person name="Guillou S."/>
            <person name="Cros-Aarteil S."/>
            <person name="Calhoun S."/>
            <person name="Haridas S."/>
            <person name="Kuo A."/>
            <person name="Mondo S."/>
            <person name="Pangilinan J."/>
            <person name="Riley R."/>
            <person name="Labutti K."/>
            <person name="Andreopoulos B."/>
            <person name="Lipzen A."/>
            <person name="Chen C."/>
            <person name="Yanf M."/>
            <person name="Daum C."/>
            <person name="Ng V."/>
            <person name="Clum A."/>
            <person name="Steindorff A."/>
            <person name="Ohm R."/>
            <person name="Martin F."/>
            <person name="Silar P."/>
            <person name="Natvig D."/>
            <person name="Lalanne C."/>
            <person name="Gautier V."/>
            <person name="Ament-Velasquez S.L."/>
            <person name="Kruys A."/>
            <person name="Hutchinson M.I."/>
            <person name="Powell A.J."/>
            <person name="Barry K."/>
            <person name="Miller A.N."/>
            <person name="Grigoriev I.V."/>
            <person name="Debuchy R."/>
            <person name="Gladieux P."/>
            <person name="Thoren M.H."/>
            <person name="Johannesson H."/>
        </authorList>
    </citation>
    <scope>NUCLEOTIDE SEQUENCE</scope>
    <source>
        <strain evidence="3">SMH2532-1</strain>
    </source>
</reference>
<keyword evidence="4" id="KW-1185">Reference proteome</keyword>
<keyword evidence="2" id="KW-0472">Membrane</keyword>
<sequence length="518" mass="58205">MSVDEATKEMTQLEKHFSKQTSVKILARLRDHAGFSEMVFNGQNSSDFLELVKKSKFTACFINRFIITPDTSQEIPKDKKRLRVSGHALSWLLTIFEASLSFVSSMLTLESPEGLNSCGLTDKKGRPVYTCWYTIPVRTASACLDKDGTHALSVASNTQVDSSGYMHLHSIDHDVRPSRISVHCRYDSKSCAMICVDFQDGRLPEFAEEPYNRAREAASGESPRPEGKEPDPLDVHATLLLRCAGWWYNTLYQVKRQLIHSEITLLEESMKRVDSIEPDLEASARHLAQKKMIHAIMSHLQRYFTELGVLKQIAADLQSADTDISRVRNGSSAEKETPIIESPPKNPHLEILIKRVSALEAFTKELDQKADTVMNLLTQVVNWRNDILLVNGGGLTGKLLLSSRKQATASRMVMLESQQMARDMRKDSTSMKTIALLTMFFLPATSFAAVLSMSFFNQQEWLNDPGKVWVWVILTALSTALSVVIYTLSTRKELRKELRKNLGGEEAELESVDIILGS</sequence>
<name>A0AA40CQY9_9PEZI</name>
<keyword evidence="2" id="KW-0812">Transmembrane</keyword>
<dbReference type="Gene3D" id="1.20.58.340">
    <property type="entry name" value="Magnesium transport protein CorA, transmembrane region"/>
    <property type="match status" value="1"/>
</dbReference>
<comment type="caution">
    <text evidence="3">The sequence shown here is derived from an EMBL/GenBank/DDBJ whole genome shotgun (WGS) entry which is preliminary data.</text>
</comment>
<protein>
    <submittedName>
        <fullName evidence="3">Uncharacterized protein</fullName>
    </submittedName>
</protein>
<dbReference type="Proteomes" id="UP001174936">
    <property type="component" value="Unassembled WGS sequence"/>
</dbReference>
<accession>A0AA40CQY9</accession>
<evidence type="ECO:0000313" key="3">
    <source>
        <dbReference type="EMBL" id="KAK0646238.1"/>
    </source>
</evidence>
<feature type="transmembrane region" description="Helical" evidence="2">
    <location>
        <begin position="434"/>
        <end position="456"/>
    </location>
</feature>